<dbReference type="Proteomes" id="UP001555786">
    <property type="component" value="Unassembled WGS sequence"/>
</dbReference>
<sequence>MNQQSRQNPTLFDLLGRCWQRPAPVAGVNFDRQGGSVAFTTADGAIALAPVAETEGPESRIRVSGDLGQMRILPRTKPPAPLTAVAMQEGGVPLVVPFHAGGYLVGTDDGAVRPVSVQGEVREDFFRLGGPVLALDHAEQSGVTAVSDGNDLYLLDQAANAIARSRPVLPIPGALKFSPDGRHLAGLSADNLVVMALDPALTIQLVATLPSRPTGVHWNRQADRIACGLEIGGLSVVDVPLGRTDTILDFPAPVQDLAWAADGQLVASGAYRIAAWGTGAEAASQALLTGHTGLILVEAVAAHPTRDLVAAGYADGRIVVARLGGRDELFVRPFGAAVTALAWSADGCHLAVGDAEGQAALITFPPQLFK</sequence>
<dbReference type="Gene3D" id="2.130.10.10">
    <property type="entry name" value="YVTN repeat-like/Quinoprotein amine dehydrogenase"/>
    <property type="match status" value="2"/>
</dbReference>
<reference evidence="2 3" key="1">
    <citation type="submission" date="2024-07" db="EMBL/GenBank/DDBJ databases">
        <title>Description of Labrys sedimenti sp. nov., isolated from a diclofenac-degrading enrichment culture.</title>
        <authorList>
            <person name="Tancsics A."/>
            <person name="Csepanyi A."/>
        </authorList>
    </citation>
    <scope>NUCLEOTIDE SEQUENCE [LARGE SCALE GENOMIC DNA]</scope>
    <source>
        <strain evidence="2 3">LMG 23578</strain>
    </source>
</reference>
<evidence type="ECO:0000259" key="1">
    <source>
        <dbReference type="Pfam" id="PF12894"/>
    </source>
</evidence>
<dbReference type="EMBL" id="JBFNQD010000025">
    <property type="protein sequence ID" value="MEW9310311.1"/>
    <property type="molecule type" value="Genomic_DNA"/>
</dbReference>
<dbReference type="Pfam" id="PF12894">
    <property type="entry name" value="ANAPC4_WD40"/>
    <property type="match status" value="1"/>
</dbReference>
<dbReference type="SUPFAM" id="SSF69322">
    <property type="entry name" value="Tricorn protease domain 2"/>
    <property type="match status" value="1"/>
</dbReference>
<evidence type="ECO:0000313" key="2">
    <source>
        <dbReference type="EMBL" id="MEW9310311.1"/>
    </source>
</evidence>
<feature type="domain" description="Anaphase-promoting complex subunit 4-like WD40" evidence="1">
    <location>
        <begin position="304"/>
        <end position="362"/>
    </location>
</feature>
<protein>
    <recommendedName>
        <fullName evidence="1">Anaphase-promoting complex subunit 4-like WD40 domain-containing protein</fullName>
    </recommendedName>
</protein>
<keyword evidence="3" id="KW-1185">Reference proteome</keyword>
<dbReference type="RefSeq" id="WP_367626761.1">
    <property type="nucleotide sequence ID" value="NZ_JBFNQD010000025.1"/>
</dbReference>
<gene>
    <name evidence="2" type="ORF">ABXS05_32535</name>
</gene>
<comment type="caution">
    <text evidence="2">The sequence shown here is derived from an EMBL/GenBank/DDBJ whole genome shotgun (WGS) entry which is preliminary data.</text>
</comment>
<dbReference type="SMART" id="SM00320">
    <property type="entry name" value="WD40"/>
    <property type="match status" value="3"/>
</dbReference>
<organism evidence="2 3">
    <name type="scientific">Labrys neptuniae</name>
    <dbReference type="NCBI Taxonomy" id="376174"/>
    <lineage>
        <taxon>Bacteria</taxon>
        <taxon>Pseudomonadati</taxon>
        <taxon>Pseudomonadota</taxon>
        <taxon>Alphaproteobacteria</taxon>
        <taxon>Hyphomicrobiales</taxon>
        <taxon>Xanthobacteraceae</taxon>
        <taxon>Labrys</taxon>
    </lineage>
</organism>
<dbReference type="InterPro" id="IPR015943">
    <property type="entry name" value="WD40/YVTN_repeat-like_dom_sf"/>
</dbReference>
<dbReference type="InterPro" id="IPR001680">
    <property type="entry name" value="WD40_rpt"/>
</dbReference>
<evidence type="ECO:0000313" key="3">
    <source>
        <dbReference type="Proteomes" id="UP001555786"/>
    </source>
</evidence>
<dbReference type="InterPro" id="IPR024977">
    <property type="entry name" value="Apc4-like_WD40_dom"/>
</dbReference>
<proteinExistence type="predicted"/>
<accession>A0ABV3PXZ1</accession>
<name>A0ABV3PXZ1_9HYPH</name>